<name>A0ABV7KLL8_PLAOK</name>
<evidence type="ECO:0008006" key="3">
    <source>
        <dbReference type="Google" id="ProtNLM"/>
    </source>
</evidence>
<dbReference type="RefSeq" id="WP_084242977.1">
    <property type="nucleotide sequence ID" value="NZ_CANMQG010000004.1"/>
</dbReference>
<accession>A0ABV7KLL8</accession>
<comment type="caution">
    <text evidence="1">The sequence shown here is derived from an EMBL/GenBank/DDBJ whole genome shotgun (WGS) entry which is preliminary data.</text>
</comment>
<dbReference type="Proteomes" id="UP001595625">
    <property type="component" value="Unassembled WGS sequence"/>
</dbReference>
<dbReference type="EMBL" id="JBHRUJ010000004">
    <property type="protein sequence ID" value="MFC3210307.1"/>
    <property type="molecule type" value="Genomic_DNA"/>
</dbReference>
<reference evidence="2" key="1">
    <citation type="journal article" date="2019" name="Int. J. Syst. Evol. Microbiol.">
        <title>The Global Catalogue of Microorganisms (GCM) 10K type strain sequencing project: providing services to taxonomists for standard genome sequencing and annotation.</title>
        <authorList>
            <consortium name="The Broad Institute Genomics Platform"/>
            <consortium name="The Broad Institute Genome Sequencing Center for Infectious Disease"/>
            <person name="Wu L."/>
            <person name="Ma J."/>
        </authorList>
    </citation>
    <scope>NUCLEOTIDE SEQUENCE [LARGE SCALE GENOMIC DNA]</scope>
    <source>
        <strain evidence="2">CCM 320</strain>
    </source>
</reference>
<evidence type="ECO:0000313" key="2">
    <source>
        <dbReference type="Proteomes" id="UP001595625"/>
    </source>
</evidence>
<evidence type="ECO:0000313" key="1">
    <source>
        <dbReference type="EMBL" id="MFC3210307.1"/>
    </source>
</evidence>
<sequence length="77" mass="8830">MKINHISDLLSTICQYNNVRITQTFTFENKDLIIARCVPNTTVLELTFLETSVVERYNTIEEAAVVIDLQLNQSKVI</sequence>
<protein>
    <recommendedName>
        <fullName evidence="3">DUF1125 domain-containing protein</fullName>
    </recommendedName>
</protein>
<organism evidence="1 2">
    <name type="scientific">Planomicrobium okeanokoites</name>
    <name type="common">Planococcus okeanokoites</name>
    <name type="synonym">Flavobacterium okeanokoites</name>
    <dbReference type="NCBI Taxonomy" id="244"/>
    <lineage>
        <taxon>Bacteria</taxon>
        <taxon>Bacillati</taxon>
        <taxon>Bacillota</taxon>
        <taxon>Bacilli</taxon>
        <taxon>Bacillales</taxon>
        <taxon>Caryophanaceae</taxon>
        <taxon>Planomicrobium</taxon>
    </lineage>
</organism>
<gene>
    <name evidence="1" type="ORF">ACFOEJ_04350</name>
</gene>
<proteinExistence type="predicted"/>
<keyword evidence="2" id="KW-1185">Reference proteome</keyword>